<comment type="caution">
    <text evidence="4">The sequence shown here is derived from an EMBL/GenBank/DDBJ whole genome shotgun (WGS) entry which is preliminary data.</text>
</comment>
<dbReference type="AlphaFoldDB" id="A0A0F5JY94"/>
<dbReference type="Gene3D" id="3.90.76.10">
    <property type="entry name" value="Dipeptide-binding Protein, Domain 1"/>
    <property type="match status" value="1"/>
</dbReference>
<evidence type="ECO:0000313" key="4">
    <source>
        <dbReference type="EMBL" id="KKB62856.1"/>
    </source>
</evidence>
<dbReference type="Proteomes" id="UP000033618">
    <property type="component" value="Unassembled WGS sequence"/>
</dbReference>
<dbReference type="PANTHER" id="PTHR30290">
    <property type="entry name" value="PERIPLASMIC BINDING COMPONENT OF ABC TRANSPORTER"/>
    <property type="match status" value="1"/>
</dbReference>
<dbReference type="STRING" id="28092.WM40_15265"/>
<keyword evidence="2" id="KW-0732">Signal</keyword>
<dbReference type="EMBL" id="LAQU01000015">
    <property type="protein sequence ID" value="KKB62856.1"/>
    <property type="molecule type" value="Genomic_DNA"/>
</dbReference>
<reference evidence="4 5" key="1">
    <citation type="submission" date="2015-03" db="EMBL/GenBank/DDBJ databases">
        <title>Draft Genome Sequence of Burkholderia andropogonis type strain ICMP2807, isolated from Sorghum bicolor.</title>
        <authorList>
            <person name="Lopes-Santos L."/>
            <person name="Castro D.B."/>
            <person name="Ottoboni L.M."/>
            <person name="Park D."/>
            <person name="Weirc B.S."/>
            <person name="Destefano S.A."/>
        </authorList>
    </citation>
    <scope>NUCLEOTIDE SEQUENCE [LARGE SCALE GENOMIC DNA]</scope>
    <source>
        <strain evidence="4 5">ICMP2807</strain>
    </source>
</reference>
<keyword evidence="5" id="KW-1185">Reference proteome</keyword>
<dbReference type="Gene3D" id="3.10.105.10">
    <property type="entry name" value="Dipeptide-binding Protein, Domain 3"/>
    <property type="match status" value="1"/>
</dbReference>
<evidence type="ECO:0000256" key="2">
    <source>
        <dbReference type="ARBA" id="ARBA00022729"/>
    </source>
</evidence>
<evidence type="ECO:0000259" key="3">
    <source>
        <dbReference type="Pfam" id="PF00496"/>
    </source>
</evidence>
<organism evidence="4 5">
    <name type="scientific">Robbsia andropogonis</name>
    <dbReference type="NCBI Taxonomy" id="28092"/>
    <lineage>
        <taxon>Bacteria</taxon>
        <taxon>Pseudomonadati</taxon>
        <taxon>Pseudomonadota</taxon>
        <taxon>Betaproteobacteria</taxon>
        <taxon>Burkholderiales</taxon>
        <taxon>Burkholderiaceae</taxon>
        <taxon>Robbsia</taxon>
    </lineage>
</organism>
<dbReference type="InterPro" id="IPR039424">
    <property type="entry name" value="SBP_5"/>
</dbReference>
<evidence type="ECO:0000256" key="1">
    <source>
        <dbReference type="ARBA" id="ARBA00005695"/>
    </source>
</evidence>
<dbReference type="GO" id="GO:0015833">
    <property type="term" value="P:peptide transport"/>
    <property type="evidence" value="ECO:0007669"/>
    <property type="project" value="TreeGrafter"/>
</dbReference>
<dbReference type="GO" id="GO:0030288">
    <property type="term" value="C:outer membrane-bounded periplasmic space"/>
    <property type="evidence" value="ECO:0007669"/>
    <property type="project" value="UniProtKB-ARBA"/>
</dbReference>
<gene>
    <name evidence="4" type="ORF">WM40_15265</name>
</gene>
<dbReference type="CDD" id="cd08503">
    <property type="entry name" value="PBP2_NikA_DppA_OppA_like_17"/>
    <property type="match status" value="1"/>
</dbReference>
<dbReference type="Gene3D" id="3.40.190.10">
    <property type="entry name" value="Periplasmic binding protein-like II"/>
    <property type="match status" value="1"/>
</dbReference>
<sequence>MNNDDVKRVDSGRRDMMRHLLGAAVLVGGGGTSYLVQAATTPTARRGGSIRAAYDSSSTADTLDPAKGSAGGDYIRAYMFYSGLTQLDSALAPTMNLAESIVSSDAKVWTITLRKGVTFHDGKSLTTADVIYSLLRHKDPKVASKIMTLAEQFTDAKAIGPNQIELTLANANADLPVLLADSHLVIVKDQTTDFSTAIGTGPYKLKTFQPGVLTAGIRNEQYFKPGLPHLDQVELVGIADGAARVNALLAGDVQLVNAVNPRSTKQVSSASGFAIMETKSGLYSDLIMRVDDPLTGNRDFVQGMKYLFDRTQIRDAVFGGYAVVGNDQPLPPMHRYYNAEVKPLPFDLDKAKFHFKNAGVLGKSTPPVFATTAANGSQEMAVFLQQAAARVGVQIPINRVPADGYWSNYWMRRPLSFGNINPRPSADVLFSQFFASKAPWNESGWNNPKFDQLLLAARAETDEAKRKQMYGDMQQIISTEGSIGIPAFVSFLDGYDKRIQGLKSIPTGPMMGFNFAEYVWWNA</sequence>
<dbReference type="PANTHER" id="PTHR30290:SF38">
    <property type="entry name" value="D,D-DIPEPTIDE-BINDING PERIPLASMIC PROTEIN DDPA-RELATED"/>
    <property type="match status" value="1"/>
</dbReference>
<dbReference type="SUPFAM" id="SSF53850">
    <property type="entry name" value="Periplasmic binding protein-like II"/>
    <property type="match status" value="1"/>
</dbReference>
<evidence type="ECO:0000313" key="5">
    <source>
        <dbReference type="Proteomes" id="UP000033618"/>
    </source>
</evidence>
<dbReference type="RefSeq" id="WP_024903258.1">
    <property type="nucleotide sequence ID" value="NZ_CADFGU010000007.1"/>
</dbReference>
<dbReference type="Pfam" id="PF00496">
    <property type="entry name" value="SBP_bac_5"/>
    <property type="match status" value="1"/>
</dbReference>
<dbReference type="PATRIC" id="fig|28092.6.peg.3605"/>
<comment type="similarity">
    <text evidence="1">Belongs to the bacterial solute-binding protein 5 family.</text>
</comment>
<name>A0A0F5JY94_9BURK</name>
<dbReference type="PIRSF" id="PIRSF002741">
    <property type="entry name" value="MppA"/>
    <property type="match status" value="1"/>
</dbReference>
<dbReference type="OrthoDB" id="9801799at2"/>
<protein>
    <submittedName>
        <fullName evidence="4">ABC transporter substrate-binding protein</fullName>
    </submittedName>
</protein>
<feature type="domain" description="Solute-binding protein family 5" evidence="3">
    <location>
        <begin position="94"/>
        <end position="437"/>
    </location>
</feature>
<proteinExistence type="inferred from homology"/>
<accession>A0A0F5JY94</accession>
<dbReference type="GO" id="GO:0043190">
    <property type="term" value="C:ATP-binding cassette (ABC) transporter complex"/>
    <property type="evidence" value="ECO:0007669"/>
    <property type="project" value="InterPro"/>
</dbReference>
<dbReference type="InterPro" id="IPR030678">
    <property type="entry name" value="Peptide/Ni-bd"/>
</dbReference>
<dbReference type="InterPro" id="IPR000914">
    <property type="entry name" value="SBP_5_dom"/>
</dbReference>
<dbReference type="GO" id="GO:1904680">
    <property type="term" value="F:peptide transmembrane transporter activity"/>
    <property type="evidence" value="ECO:0007669"/>
    <property type="project" value="TreeGrafter"/>
</dbReference>